<dbReference type="PANTHER" id="PTHR45973:SF36">
    <property type="entry name" value="CENTRIOLIN"/>
    <property type="match status" value="1"/>
</dbReference>
<sequence>MSQSHHIGQRISYDGAPCTVRYVGGIAGTTGSWLGVEWDDAARGKHDGSHKGTRYFTCIPAPFFLLRPMRSRPAALRARGLTWQNAGISKSPTAASFVRPTRPADVPQSFLAALNERYVVDAPGAVQGKSKAEIVISGKVAQEMGFDKIWRKQSRLKEMKIVILDGLRVATAKGGGDAATIAETSPRIVELDLSRNLFERFGPVVDICRDLKDLQKLSINGNRFLDILADDALNGAEPVLRGVTELQLGEMLLSWEELCLLASKCPSLTTLLVGSNQLSALPAMPHVSLPLALTSINLEYNDFASLSDIASLTTLKSLRHLQLKGNNVSAIASPSDSTHVVFAPSLQYVDLSYNKIGGWEFVDKLSAVFPGMTSLRITHNPIYYTLDAEANAQSSDESFMFTVARIAQLKTLNFTHITTADRTNAEMFYLSRIAKQLATVPEAAEDSIKTLHPRYRELCEAYGEPDVIRREEVNPNFLEARLITTELHYEGASEEGGKTRVARIPKSFDIYAVKGIVGKMYGLAPLKLQLIWETGEWDPVAGYDEKDDDSDDDDDGSDIEDDALAGANPESQAPGGEDDQAGRWVKREVELADGPKQLGYCVDGVRVRIRVEAK</sequence>
<dbReference type="Gene3D" id="3.80.10.10">
    <property type="entry name" value="Ribonuclease Inhibitor"/>
    <property type="match status" value="2"/>
</dbReference>
<dbReference type="Gene3D" id="2.30.30.190">
    <property type="entry name" value="CAP Gly-rich-like domain"/>
    <property type="match status" value="1"/>
</dbReference>
<dbReference type="Proteomes" id="UP000827724">
    <property type="component" value="Unassembled WGS sequence"/>
</dbReference>
<feature type="region of interest" description="Disordered" evidence="3">
    <location>
        <begin position="541"/>
        <end position="585"/>
    </location>
</feature>
<dbReference type="OrthoDB" id="5273213at2759"/>
<evidence type="ECO:0000256" key="3">
    <source>
        <dbReference type="SAM" id="MobiDB-lite"/>
    </source>
</evidence>
<protein>
    <submittedName>
        <fullName evidence="5">Tubulin-specific chaperone e</fullName>
    </submittedName>
</protein>
<dbReference type="PROSITE" id="PS50245">
    <property type="entry name" value="CAP_GLY_2"/>
    <property type="match status" value="1"/>
</dbReference>
<keyword evidence="1" id="KW-0433">Leucine-rich repeat</keyword>
<dbReference type="SMART" id="SM00364">
    <property type="entry name" value="LRR_BAC"/>
    <property type="match status" value="2"/>
</dbReference>
<dbReference type="PANTHER" id="PTHR45973">
    <property type="entry name" value="PROTEIN PHOSPHATASE 1 REGULATORY SUBUNIT SDS22-RELATED"/>
    <property type="match status" value="1"/>
</dbReference>
<accession>A0A9P8QJL6</accession>
<evidence type="ECO:0000256" key="1">
    <source>
        <dbReference type="ARBA" id="ARBA00022614"/>
    </source>
</evidence>
<name>A0A9P8QJL6_9HYPO</name>
<dbReference type="SMART" id="SM01052">
    <property type="entry name" value="CAP_GLY"/>
    <property type="match status" value="1"/>
</dbReference>
<dbReference type="EMBL" id="JAIWOZ010000004">
    <property type="protein sequence ID" value="KAH6606406.1"/>
    <property type="molecule type" value="Genomic_DNA"/>
</dbReference>
<evidence type="ECO:0000313" key="6">
    <source>
        <dbReference type="Proteomes" id="UP000827724"/>
    </source>
</evidence>
<dbReference type="InterPro" id="IPR032675">
    <property type="entry name" value="LRR_dom_sf"/>
</dbReference>
<dbReference type="SUPFAM" id="SSF52047">
    <property type="entry name" value="RNI-like"/>
    <property type="match status" value="1"/>
</dbReference>
<reference evidence="5" key="1">
    <citation type="submission" date="2021-08" db="EMBL/GenBank/DDBJ databases">
        <title>Chromosome-Level Trichoderma cornu-damae using Hi-C Data.</title>
        <authorList>
            <person name="Kim C.S."/>
        </authorList>
    </citation>
    <scope>NUCLEOTIDE SEQUENCE</scope>
    <source>
        <strain evidence="5">KA19-0412C</strain>
    </source>
</reference>
<evidence type="ECO:0000259" key="4">
    <source>
        <dbReference type="PROSITE" id="PS50245"/>
    </source>
</evidence>
<evidence type="ECO:0000313" key="5">
    <source>
        <dbReference type="EMBL" id="KAH6606406.1"/>
    </source>
</evidence>
<proteinExistence type="predicted"/>
<keyword evidence="6" id="KW-1185">Reference proteome</keyword>
<comment type="caution">
    <text evidence="5">The sequence shown here is derived from an EMBL/GenBank/DDBJ whole genome shotgun (WGS) entry which is preliminary data.</text>
</comment>
<dbReference type="InterPro" id="IPR001611">
    <property type="entry name" value="Leu-rich_rpt"/>
</dbReference>
<organism evidence="5 6">
    <name type="scientific">Trichoderma cornu-damae</name>
    <dbReference type="NCBI Taxonomy" id="654480"/>
    <lineage>
        <taxon>Eukaryota</taxon>
        <taxon>Fungi</taxon>
        <taxon>Dikarya</taxon>
        <taxon>Ascomycota</taxon>
        <taxon>Pezizomycotina</taxon>
        <taxon>Sordariomycetes</taxon>
        <taxon>Hypocreomycetidae</taxon>
        <taxon>Hypocreales</taxon>
        <taxon>Hypocreaceae</taxon>
        <taxon>Trichoderma</taxon>
    </lineage>
</organism>
<dbReference type="PROSITE" id="PS00845">
    <property type="entry name" value="CAP_GLY_1"/>
    <property type="match status" value="1"/>
</dbReference>
<evidence type="ECO:0000256" key="2">
    <source>
        <dbReference type="ARBA" id="ARBA00022737"/>
    </source>
</evidence>
<gene>
    <name evidence="5" type="ORF">Trco_005559</name>
</gene>
<dbReference type="InterPro" id="IPR036859">
    <property type="entry name" value="CAP-Gly_dom_sf"/>
</dbReference>
<feature type="compositionally biased region" description="Acidic residues" evidence="3">
    <location>
        <begin position="545"/>
        <end position="563"/>
    </location>
</feature>
<dbReference type="Pfam" id="PF01302">
    <property type="entry name" value="CAP_GLY"/>
    <property type="match status" value="1"/>
</dbReference>
<feature type="domain" description="CAP-Gly" evidence="4">
    <location>
        <begin position="24"/>
        <end position="99"/>
    </location>
</feature>
<dbReference type="Pfam" id="PF13516">
    <property type="entry name" value="LRR_6"/>
    <property type="match status" value="1"/>
</dbReference>
<dbReference type="InterPro" id="IPR050576">
    <property type="entry name" value="Cilia_flagella_integrity"/>
</dbReference>
<dbReference type="AlphaFoldDB" id="A0A9P8QJL6"/>
<dbReference type="InterPro" id="IPR000938">
    <property type="entry name" value="CAP-Gly_domain"/>
</dbReference>
<dbReference type="SUPFAM" id="SSF74924">
    <property type="entry name" value="Cap-Gly domain"/>
    <property type="match status" value="1"/>
</dbReference>
<keyword evidence="2" id="KW-0677">Repeat</keyword>